<comment type="similarity">
    <text evidence="1">Belongs to the RbfA family.</text>
</comment>
<keyword evidence="1" id="KW-0963">Cytoplasm</keyword>
<protein>
    <recommendedName>
        <fullName evidence="1">Ribosome-binding factor A</fullName>
    </recommendedName>
</protein>
<dbReference type="Proteomes" id="UP001059985">
    <property type="component" value="Chromosome"/>
</dbReference>
<organism evidence="2 4">
    <name type="scientific">Neoehrlichia mikurensis</name>
    <dbReference type="NCBI Taxonomy" id="89586"/>
    <lineage>
        <taxon>Bacteria</taxon>
        <taxon>Pseudomonadati</taxon>
        <taxon>Pseudomonadota</taxon>
        <taxon>Alphaproteobacteria</taxon>
        <taxon>Rickettsiales</taxon>
        <taxon>Anaplasmataceae</taxon>
        <taxon>Candidatus Neoehrlichia</taxon>
    </lineage>
</organism>
<dbReference type="InterPro" id="IPR000238">
    <property type="entry name" value="RbfA"/>
</dbReference>
<dbReference type="EMBL" id="CP089285">
    <property type="protein sequence ID" value="UTO56265.1"/>
    <property type="molecule type" value="Genomic_DNA"/>
</dbReference>
<reference evidence="2" key="1">
    <citation type="journal article" date="2022" name="Microorganisms">
        <title>Assembly and Comparison of Ca. Neoehrlichia mikurensis Genomes.</title>
        <authorList>
            <person name="Azagi T."/>
            <person name="Dirks R.P."/>
            <person name="Yebra-Pimentel E.S."/>
            <person name="Schaap P.J."/>
            <person name="Koehorst J.J."/>
            <person name="Esser H.J."/>
            <person name="Sprong H."/>
        </authorList>
    </citation>
    <scope>NUCLEOTIDE SEQUENCE</scope>
    <source>
        <strain evidence="3">18-2804</strain>
        <strain evidence="2">18-2837</strain>
    </source>
</reference>
<dbReference type="Pfam" id="PF02033">
    <property type="entry name" value="RBFA"/>
    <property type="match status" value="1"/>
</dbReference>
<evidence type="ECO:0000313" key="3">
    <source>
        <dbReference type="EMBL" id="UTO56265.1"/>
    </source>
</evidence>
<dbReference type="HAMAP" id="MF_00003">
    <property type="entry name" value="RbfA"/>
    <property type="match status" value="1"/>
</dbReference>
<accession>A0A9Q9BYZ2</accession>
<comment type="function">
    <text evidence="1">One of several proteins that assist in the late maturation steps of the functional core of the 30S ribosomal subunit. Associates with free 30S ribosomal subunits (but not with 30S subunits that are part of 70S ribosomes or polysomes). Required for efficient processing of 16S rRNA. May interact with the 5'-terminal helix region of 16S rRNA.</text>
</comment>
<dbReference type="RefSeq" id="WP_218194455.1">
    <property type="nucleotide sequence ID" value="NZ_CP054597.1"/>
</dbReference>
<dbReference type="Proteomes" id="UP001059822">
    <property type="component" value="Chromosome"/>
</dbReference>
<keyword evidence="5" id="KW-1185">Reference proteome</keyword>
<evidence type="ECO:0000256" key="1">
    <source>
        <dbReference type="HAMAP-Rule" id="MF_00003"/>
    </source>
</evidence>
<dbReference type="PROSITE" id="PS01319">
    <property type="entry name" value="RBFA"/>
    <property type="match status" value="1"/>
</dbReference>
<name>A0A9Q9BYZ2_9RICK</name>
<gene>
    <name evidence="1" type="primary">rbfA</name>
    <name evidence="3" type="ORF">LUA81_04115</name>
    <name evidence="2" type="ORF">LUA82_04150</name>
</gene>
<evidence type="ECO:0000313" key="4">
    <source>
        <dbReference type="Proteomes" id="UP001059822"/>
    </source>
</evidence>
<dbReference type="AlphaFoldDB" id="A0A9Q9BYZ2"/>
<dbReference type="InterPro" id="IPR020053">
    <property type="entry name" value="Ribosome-bd_factorA_CS"/>
</dbReference>
<dbReference type="GO" id="GO:0005737">
    <property type="term" value="C:cytoplasm"/>
    <property type="evidence" value="ECO:0007669"/>
    <property type="project" value="UniProtKB-SubCell"/>
</dbReference>
<sequence>MYQPVSFRNLKIASVLNKAIMQLFIKEYSDLSRIISVSEVKVSDNAKNATVLIVISKYYNDNVDIIKELNDCSYVIRKAIFNYVQLRYVPRLYFKLDYKFNYFTKINNFFINENLKDNI</sequence>
<comment type="subcellular location">
    <subcellularLocation>
        <location evidence="1">Cytoplasm</location>
    </subcellularLocation>
</comment>
<evidence type="ECO:0000313" key="5">
    <source>
        <dbReference type="Proteomes" id="UP001059985"/>
    </source>
</evidence>
<evidence type="ECO:0000313" key="2">
    <source>
        <dbReference type="EMBL" id="UTO55344.1"/>
    </source>
</evidence>
<dbReference type="GO" id="GO:0030490">
    <property type="term" value="P:maturation of SSU-rRNA"/>
    <property type="evidence" value="ECO:0007669"/>
    <property type="project" value="UniProtKB-UniRule"/>
</dbReference>
<proteinExistence type="inferred from homology"/>
<comment type="subunit">
    <text evidence="1">Monomer. Binds 30S ribosomal subunits, but not 50S ribosomal subunits or 70S ribosomes.</text>
</comment>
<keyword evidence="1" id="KW-0690">Ribosome biogenesis</keyword>
<dbReference type="EMBL" id="CP089286">
    <property type="protein sequence ID" value="UTO55344.1"/>
    <property type="molecule type" value="Genomic_DNA"/>
</dbReference>